<dbReference type="PROSITE" id="PS51257">
    <property type="entry name" value="PROKAR_LIPOPROTEIN"/>
    <property type="match status" value="1"/>
</dbReference>
<reference evidence="1 2" key="1">
    <citation type="submission" date="2019-11" db="EMBL/GenBank/DDBJ databases">
        <title>Characterization of Elizabethkingia argenteiflava sp. nov., isolated from inner surface of Soybean Pods.</title>
        <authorList>
            <person name="Mo S."/>
        </authorList>
    </citation>
    <scope>NUCLEOTIDE SEQUENCE [LARGE SCALE GENOMIC DNA]</scope>
    <source>
        <strain evidence="1 2">YB22</strain>
    </source>
</reference>
<sequence>MRKSILAFAFGTAILFTTVSCDRNNDTQIQNDQDTVALVTEINVTFRKQNYYAQYEDFKHNINKADNVLIYRLDGIANGKNVWHFIPRTYYVSNADNTAQKEIDFNYDFSISGVTFTIGGTFNKINPENYVVPYLNNQRFRAVIIPGNMAAKTSKSYNKGGLSSLPVNYQDYNAVAKYYNIKESDVKMLK</sequence>
<proteinExistence type="predicted"/>
<dbReference type="EMBL" id="JAAABJ010000614">
    <property type="protein sequence ID" value="NAW51765.1"/>
    <property type="molecule type" value="Genomic_DNA"/>
</dbReference>
<protein>
    <recommendedName>
        <fullName evidence="3">Lipoprotein</fullName>
    </recommendedName>
</protein>
<evidence type="ECO:0008006" key="3">
    <source>
        <dbReference type="Google" id="ProtNLM"/>
    </source>
</evidence>
<keyword evidence="2" id="KW-1185">Reference proteome</keyword>
<gene>
    <name evidence="1" type="ORF">GNY06_10410</name>
</gene>
<dbReference type="AlphaFoldDB" id="A0A845PVU4"/>
<accession>A0A845PVU4</accession>
<evidence type="ECO:0000313" key="2">
    <source>
        <dbReference type="Proteomes" id="UP000553459"/>
    </source>
</evidence>
<organism evidence="1 2">
    <name type="scientific">Elizabethkingia argenteiflava</name>
    <dbReference type="NCBI Taxonomy" id="2681556"/>
    <lineage>
        <taxon>Bacteria</taxon>
        <taxon>Pseudomonadati</taxon>
        <taxon>Bacteroidota</taxon>
        <taxon>Flavobacteriia</taxon>
        <taxon>Flavobacteriales</taxon>
        <taxon>Weeksellaceae</taxon>
        <taxon>Elizabethkingia</taxon>
    </lineage>
</organism>
<dbReference type="Proteomes" id="UP000553459">
    <property type="component" value="Unassembled WGS sequence"/>
</dbReference>
<name>A0A845PVU4_9FLAO</name>
<dbReference type="RefSeq" id="WP_166520030.1">
    <property type="nucleotide sequence ID" value="NZ_JAAABJ010000614.1"/>
</dbReference>
<evidence type="ECO:0000313" key="1">
    <source>
        <dbReference type="EMBL" id="NAW51765.1"/>
    </source>
</evidence>
<comment type="caution">
    <text evidence="1">The sequence shown here is derived from an EMBL/GenBank/DDBJ whole genome shotgun (WGS) entry which is preliminary data.</text>
</comment>